<evidence type="ECO:0000313" key="2">
    <source>
        <dbReference type="EMBL" id="JAH67828.1"/>
    </source>
</evidence>
<dbReference type="AlphaFoldDB" id="A0A0E9USA7"/>
<feature type="region of interest" description="Disordered" evidence="1">
    <location>
        <begin position="1"/>
        <end position="29"/>
    </location>
</feature>
<reference evidence="2" key="2">
    <citation type="journal article" date="2015" name="Fish Shellfish Immunol.">
        <title>Early steps in the European eel (Anguilla anguilla)-Vibrio vulnificus interaction in the gills: Role of the RtxA13 toxin.</title>
        <authorList>
            <person name="Callol A."/>
            <person name="Pajuelo D."/>
            <person name="Ebbesson L."/>
            <person name="Teles M."/>
            <person name="MacKenzie S."/>
            <person name="Amaro C."/>
        </authorList>
    </citation>
    <scope>NUCLEOTIDE SEQUENCE</scope>
</reference>
<organism evidence="2">
    <name type="scientific">Anguilla anguilla</name>
    <name type="common">European freshwater eel</name>
    <name type="synonym">Muraena anguilla</name>
    <dbReference type="NCBI Taxonomy" id="7936"/>
    <lineage>
        <taxon>Eukaryota</taxon>
        <taxon>Metazoa</taxon>
        <taxon>Chordata</taxon>
        <taxon>Craniata</taxon>
        <taxon>Vertebrata</taxon>
        <taxon>Euteleostomi</taxon>
        <taxon>Actinopterygii</taxon>
        <taxon>Neopterygii</taxon>
        <taxon>Teleostei</taxon>
        <taxon>Anguilliformes</taxon>
        <taxon>Anguillidae</taxon>
        <taxon>Anguilla</taxon>
    </lineage>
</organism>
<sequence>MLLSVLQAPPSSLRNQCRLGGPTSHRKSASIGKRRGFAFIGGQPGHFGYSCPVQKKRARQ</sequence>
<evidence type="ECO:0000256" key="1">
    <source>
        <dbReference type="SAM" id="MobiDB-lite"/>
    </source>
</evidence>
<dbReference type="EMBL" id="GBXM01040749">
    <property type="protein sequence ID" value="JAH67828.1"/>
    <property type="molecule type" value="Transcribed_RNA"/>
</dbReference>
<accession>A0A0E9USA7</accession>
<name>A0A0E9USA7_ANGAN</name>
<reference evidence="2" key="1">
    <citation type="submission" date="2014-11" db="EMBL/GenBank/DDBJ databases">
        <authorList>
            <person name="Amaro Gonzalez C."/>
        </authorList>
    </citation>
    <scope>NUCLEOTIDE SEQUENCE</scope>
</reference>
<proteinExistence type="predicted"/>
<protein>
    <submittedName>
        <fullName evidence="2">Uncharacterized protein</fullName>
    </submittedName>
</protein>